<dbReference type="GO" id="GO:0005524">
    <property type="term" value="F:ATP binding"/>
    <property type="evidence" value="ECO:0007669"/>
    <property type="project" value="UniProtKB-KW"/>
</dbReference>
<keyword evidence="5" id="KW-1185">Reference proteome</keyword>
<dbReference type="Proteomes" id="UP000011560">
    <property type="component" value="Unassembled WGS sequence"/>
</dbReference>
<dbReference type="PANTHER" id="PTHR43613:SF1">
    <property type="entry name" value="ABC TRANSPORTER, ATP-BINDING PROTEIN"/>
    <property type="match status" value="1"/>
</dbReference>
<dbReference type="InterPro" id="IPR027417">
    <property type="entry name" value="P-loop_NTPase"/>
</dbReference>
<reference evidence="4 5" key="1">
    <citation type="journal article" date="2014" name="PLoS Genet.">
        <title>Phylogenetically driven sequencing of extremely halophilic archaea reveals strategies for static and dynamic osmo-response.</title>
        <authorList>
            <person name="Becker E.A."/>
            <person name="Seitzer P.M."/>
            <person name="Tritt A."/>
            <person name="Larsen D."/>
            <person name="Krusor M."/>
            <person name="Yao A.I."/>
            <person name="Wu D."/>
            <person name="Madern D."/>
            <person name="Eisen J.A."/>
            <person name="Darling A.E."/>
            <person name="Facciotti M.T."/>
        </authorList>
    </citation>
    <scope>NUCLEOTIDE SEQUENCE [LARGE SCALE GENOMIC DNA]</scope>
    <source>
        <strain evidence="4 5">JCM 14624</strain>
    </source>
</reference>
<dbReference type="Pfam" id="PF00005">
    <property type="entry name" value="ABC_tran"/>
    <property type="match status" value="1"/>
</dbReference>
<dbReference type="PROSITE" id="PS50893">
    <property type="entry name" value="ABC_TRANSPORTER_2"/>
    <property type="match status" value="1"/>
</dbReference>
<keyword evidence="2 4" id="KW-0067">ATP-binding</keyword>
<keyword evidence="1" id="KW-0547">Nucleotide-binding</keyword>
<dbReference type="PANTHER" id="PTHR43613">
    <property type="entry name" value="ABC TRANSPORTER, ATP-BINDING PROTEIN"/>
    <property type="match status" value="1"/>
</dbReference>
<sequence length="298" mass="31965">MVAVSCIEVTNLSKSFDDGPVLSGVDLTVDEGEVLAVMGPNGVGKSVLFTCLAGSTHPSGGDVTVFGADPTDRSDTTSFLLQDALCSERLTGRENVRYFERLHPAFTDDWQRYADRLGLDALDKRVEDYSGGMTRKLELTIALAIDVPLYLLDEPTAALDLSTIQVVHQLLREKRDAGRTIVLSSHQPMDADLADRIAFVADGRVVATGTPETLFDDVPTVVETRLSNADALSELALADEVYPADGAVRAFLPDADGETAPAGVASSLPSAVSLVDRPTYTDLFTYYTRVVPTTAHDP</sequence>
<dbReference type="InterPro" id="IPR003439">
    <property type="entry name" value="ABC_transporter-like_ATP-bd"/>
</dbReference>
<gene>
    <name evidence="4" type="ORF">C479_05293</name>
</gene>
<evidence type="ECO:0000259" key="3">
    <source>
        <dbReference type="PROSITE" id="PS50893"/>
    </source>
</evidence>
<evidence type="ECO:0000256" key="2">
    <source>
        <dbReference type="ARBA" id="ARBA00022840"/>
    </source>
</evidence>
<dbReference type="EMBL" id="AOIQ01000009">
    <property type="protein sequence ID" value="ELZ12196.1"/>
    <property type="molecule type" value="Genomic_DNA"/>
</dbReference>
<dbReference type="STRING" id="1227490.C479_05293"/>
<proteinExistence type="predicted"/>
<dbReference type="InterPro" id="IPR003593">
    <property type="entry name" value="AAA+_ATPase"/>
</dbReference>
<dbReference type="OrthoDB" id="18492at2157"/>
<dbReference type="AlphaFoldDB" id="M0BMS7"/>
<dbReference type="SMART" id="SM00382">
    <property type="entry name" value="AAA"/>
    <property type="match status" value="1"/>
</dbReference>
<dbReference type="Gene3D" id="3.40.50.300">
    <property type="entry name" value="P-loop containing nucleotide triphosphate hydrolases"/>
    <property type="match status" value="1"/>
</dbReference>
<evidence type="ECO:0000256" key="1">
    <source>
        <dbReference type="ARBA" id="ARBA00022741"/>
    </source>
</evidence>
<protein>
    <submittedName>
        <fullName evidence="4">ABC-type transport system ATP-binding protein</fullName>
    </submittedName>
</protein>
<dbReference type="SUPFAM" id="SSF52540">
    <property type="entry name" value="P-loop containing nucleoside triphosphate hydrolases"/>
    <property type="match status" value="1"/>
</dbReference>
<organism evidence="4 5">
    <name type="scientific">Halovivax asiaticus JCM 14624</name>
    <dbReference type="NCBI Taxonomy" id="1227490"/>
    <lineage>
        <taxon>Archaea</taxon>
        <taxon>Methanobacteriati</taxon>
        <taxon>Methanobacteriota</taxon>
        <taxon>Stenosarchaea group</taxon>
        <taxon>Halobacteria</taxon>
        <taxon>Halobacteriales</taxon>
        <taxon>Natrialbaceae</taxon>
        <taxon>Halovivax</taxon>
    </lineage>
</organism>
<dbReference type="CDD" id="cd03230">
    <property type="entry name" value="ABC_DR_subfamily_A"/>
    <property type="match status" value="1"/>
</dbReference>
<name>M0BMS7_9EURY</name>
<feature type="domain" description="ABC transporter" evidence="3">
    <location>
        <begin position="7"/>
        <end position="227"/>
    </location>
</feature>
<evidence type="ECO:0000313" key="5">
    <source>
        <dbReference type="Proteomes" id="UP000011560"/>
    </source>
</evidence>
<evidence type="ECO:0000313" key="4">
    <source>
        <dbReference type="EMBL" id="ELZ12196.1"/>
    </source>
</evidence>
<comment type="caution">
    <text evidence="4">The sequence shown here is derived from an EMBL/GenBank/DDBJ whole genome shotgun (WGS) entry which is preliminary data.</text>
</comment>
<dbReference type="PATRIC" id="fig|1227490.4.peg.1068"/>
<dbReference type="GO" id="GO:0016887">
    <property type="term" value="F:ATP hydrolysis activity"/>
    <property type="evidence" value="ECO:0007669"/>
    <property type="project" value="InterPro"/>
</dbReference>
<accession>M0BMS7</accession>